<keyword evidence="2 6" id="KW-0238">DNA-binding</keyword>
<dbReference type="AlphaFoldDB" id="A0A5C8ZK70"/>
<evidence type="ECO:0000256" key="2">
    <source>
        <dbReference type="ARBA" id="ARBA00023125"/>
    </source>
</evidence>
<dbReference type="NCBIfam" id="NF001659">
    <property type="entry name" value="PRK00430.1"/>
    <property type="match status" value="1"/>
</dbReference>
<feature type="compositionally biased region" description="Polar residues" evidence="4">
    <location>
        <begin position="22"/>
        <end position="31"/>
    </location>
</feature>
<name>A0A5C8ZK70_9GAMM</name>
<dbReference type="Proteomes" id="UP000321039">
    <property type="component" value="Unassembled WGS sequence"/>
</dbReference>
<evidence type="ECO:0000256" key="4">
    <source>
        <dbReference type="SAM" id="MobiDB-lite"/>
    </source>
</evidence>
<feature type="domain" description="DNA binding HTH" evidence="5">
    <location>
        <begin position="60"/>
        <end position="100"/>
    </location>
</feature>
<dbReference type="InterPro" id="IPR009057">
    <property type="entry name" value="Homeodomain-like_sf"/>
</dbReference>
<dbReference type="PRINTS" id="PR01590">
    <property type="entry name" value="HTHFIS"/>
</dbReference>
<dbReference type="EMBL" id="VRZA01000013">
    <property type="protein sequence ID" value="TXS89006.1"/>
    <property type="molecule type" value="Genomic_DNA"/>
</dbReference>
<feature type="region of interest" description="Disordered" evidence="4">
    <location>
        <begin position="1"/>
        <end position="33"/>
    </location>
</feature>
<comment type="caution">
    <text evidence="6">The sequence shown here is derived from an EMBL/GenBank/DDBJ whole genome shotgun (WGS) entry which is preliminary data.</text>
</comment>
<dbReference type="RefSeq" id="WP_148070408.1">
    <property type="nucleotide sequence ID" value="NZ_VRZA01000013.1"/>
</dbReference>
<evidence type="ECO:0000313" key="6">
    <source>
        <dbReference type="EMBL" id="TXS89006.1"/>
    </source>
</evidence>
<comment type="similarity">
    <text evidence="1">Belongs to the transcriptional regulatory Fis family.</text>
</comment>
<evidence type="ECO:0000313" key="7">
    <source>
        <dbReference type="Proteomes" id="UP000321039"/>
    </source>
</evidence>
<dbReference type="InterPro" id="IPR002197">
    <property type="entry name" value="HTH_Fis"/>
</dbReference>
<accession>A0A5C8ZK70</accession>
<evidence type="ECO:0000256" key="3">
    <source>
        <dbReference type="ARBA" id="ARBA00029540"/>
    </source>
</evidence>
<dbReference type="Pfam" id="PF02954">
    <property type="entry name" value="HTH_8"/>
    <property type="match status" value="1"/>
</dbReference>
<dbReference type="InterPro" id="IPR005412">
    <property type="entry name" value="Fis_DNA-bd"/>
</dbReference>
<dbReference type="PRINTS" id="PR01591">
    <property type="entry name" value="DNABINDNGFIS"/>
</dbReference>
<protein>
    <recommendedName>
        <fullName evidence="3">Putative Fis-like DNA-binding protein</fullName>
    </recommendedName>
</protein>
<evidence type="ECO:0000256" key="1">
    <source>
        <dbReference type="ARBA" id="ARBA00008559"/>
    </source>
</evidence>
<keyword evidence="7" id="KW-1185">Reference proteome</keyword>
<organism evidence="6 7">
    <name type="scientific">Parahaliea maris</name>
    <dbReference type="NCBI Taxonomy" id="2716870"/>
    <lineage>
        <taxon>Bacteria</taxon>
        <taxon>Pseudomonadati</taxon>
        <taxon>Pseudomonadota</taxon>
        <taxon>Gammaproteobacteria</taxon>
        <taxon>Cellvibrionales</taxon>
        <taxon>Halieaceae</taxon>
        <taxon>Parahaliea</taxon>
    </lineage>
</organism>
<gene>
    <name evidence="6" type="primary">fis</name>
    <name evidence="6" type="ORF">FV139_20760</name>
</gene>
<dbReference type="PANTHER" id="PTHR47918:SF1">
    <property type="entry name" value="DNA-BINDING PROTEIN FIS"/>
    <property type="match status" value="1"/>
</dbReference>
<dbReference type="GO" id="GO:0043565">
    <property type="term" value="F:sequence-specific DNA binding"/>
    <property type="evidence" value="ECO:0007669"/>
    <property type="project" value="InterPro"/>
</dbReference>
<dbReference type="GO" id="GO:0006355">
    <property type="term" value="P:regulation of DNA-templated transcription"/>
    <property type="evidence" value="ECO:0007669"/>
    <property type="project" value="InterPro"/>
</dbReference>
<dbReference type="PANTHER" id="PTHR47918">
    <property type="entry name" value="DNA-BINDING PROTEIN FIS"/>
    <property type="match status" value="1"/>
</dbReference>
<proteinExistence type="inferred from homology"/>
<dbReference type="InterPro" id="IPR050207">
    <property type="entry name" value="Trans_regulatory_Fis"/>
</dbReference>
<reference evidence="6 7" key="1">
    <citation type="submission" date="2019-08" db="EMBL/GenBank/DDBJ databases">
        <title>Parahaliea maris sp. nov., isolated from the surface seawater.</title>
        <authorList>
            <person name="Liu Y."/>
        </authorList>
    </citation>
    <scope>NUCLEOTIDE SEQUENCE [LARGE SCALE GENOMIC DNA]</scope>
    <source>
        <strain evidence="6 7">HSLHS9</strain>
    </source>
</reference>
<dbReference type="SUPFAM" id="SSF46689">
    <property type="entry name" value="Homeodomain-like"/>
    <property type="match status" value="1"/>
</dbReference>
<dbReference type="Gene3D" id="1.10.10.60">
    <property type="entry name" value="Homeodomain-like"/>
    <property type="match status" value="1"/>
</dbReference>
<sequence>MTSRAEHLSPLPGDDTARLEPANNNEESGSELSAAVTRAVRDYLAELDGQMTTDFYQLVLAEIEAPLLREIMAYTRNNQTRASIMLGLNRGTLRKKLKQYDLLSNKD</sequence>
<evidence type="ECO:0000259" key="5">
    <source>
        <dbReference type="Pfam" id="PF02954"/>
    </source>
</evidence>